<evidence type="ECO:0000313" key="5">
    <source>
        <dbReference type="Proteomes" id="UP000781932"/>
    </source>
</evidence>
<dbReference type="AlphaFoldDB" id="A0A9P6LP98"/>
<dbReference type="GeneID" id="62157693"/>
<reference evidence="4" key="2">
    <citation type="submission" date="2020-11" db="EMBL/GenBank/DDBJ databases">
        <title>Whole genome sequencing of Colletotrichum sp.</title>
        <authorList>
            <person name="Li H."/>
        </authorList>
    </citation>
    <scope>NUCLEOTIDE SEQUENCE</scope>
    <source>
        <strain evidence="4">CkLH20</strain>
    </source>
</reference>
<feature type="compositionally biased region" description="Low complexity" evidence="1">
    <location>
        <begin position="331"/>
        <end position="343"/>
    </location>
</feature>
<dbReference type="Proteomes" id="UP000781932">
    <property type="component" value="Unassembled WGS sequence"/>
</dbReference>
<keyword evidence="2" id="KW-0812">Transmembrane</keyword>
<keyword evidence="2" id="KW-0472">Membrane</keyword>
<evidence type="ECO:0000256" key="1">
    <source>
        <dbReference type="SAM" id="MobiDB-lite"/>
    </source>
</evidence>
<feature type="transmembrane region" description="Helical" evidence="2">
    <location>
        <begin position="238"/>
        <end position="264"/>
    </location>
</feature>
<dbReference type="OrthoDB" id="4848805at2759"/>
<evidence type="ECO:0000313" key="4">
    <source>
        <dbReference type="EMBL" id="KAF9880858.1"/>
    </source>
</evidence>
<feature type="chain" id="PRO_5040222781" description="Carcinoembryonic antigen-related cell adhesion molecule 1" evidence="3">
    <location>
        <begin position="20"/>
        <end position="391"/>
    </location>
</feature>
<accession>A0A9P6LP98</accession>
<evidence type="ECO:0000256" key="2">
    <source>
        <dbReference type="SAM" id="Phobius"/>
    </source>
</evidence>
<dbReference type="RefSeq" id="XP_038750319.1">
    <property type="nucleotide sequence ID" value="XM_038884619.1"/>
</dbReference>
<evidence type="ECO:0000256" key="3">
    <source>
        <dbReference type="SAM" id="SignalP"/>
    </source>
</evidence>
<reference evidence="4" key="1">
    <citation type="submission" date="2020-03" db="EMBL/GenBank/DDBJ databases">
        <authorList>
            <person name="He L."/>
        </authorList>
    </citation>
    <scope>NUCLEOTIDE SEQUENCE</scope>
    <source>
        <strain evidence="4">CkLH20</strain>
    </source>
</reference>
<protein>
    <recommendedName>
        <fullName evidence="6">Carcinoembryonic antigen-related cell adhesion molecule 1</fullName>
    </recommendedName>
</protein>
<evidence type="ECO:0008006" key="6">
    <source>
        <dbReference type="Google" id="ProtNLM"/>
    </source>
</evidence>
<name>A0A9P6LP98_9PEZI</name>
<feature type="region of interest" description="Disordered" evidence="1">
    <location>
        <begin position="181"/>
        <end position="238"/>
    </location>
</feature>
<feature type="region of interest" description="Disordered" evidence="1">
    <location>
        <begin position="327"/>
        <end position="364"/>
    </location>
</feature>
<sequence>MFTRIGLVPLLGLLLPALAIRLGDSKISSPAKTLPHFEDEFGAWSAAPTPPPNPRFAAIALKRQVGGPTCGYYQYNSEAFDCYTNQCATSGTHFGCASSSAAPYTACLERTNTICSKSIAGAGTLCCNYATDFPFCVTALKPITKGTVTTITGVRCGNSRARGTKILLELKGSSTIASSSGIRSSISTRTTSRPLSIQTSESAPPTSSIDSIPATSSSDASSETATETPSPPTSSAPVGAIVGGVIGGLAVLGMSTAAVVWLLVRKRSRNPDHNGGSGGAASMSQPYAYEMGGMGGQTHPQAPAPGSSSDAYKGYYQTNMSVNEMAGSEHPYYSAPTPSASPSLHQQHSRAPSHSPAPMPMTPDDYVMRPVTEMPAINPPGIGNNASELPA</sequence>
<organism evidence="4 5">
    <name type="scientific">Colletotrichum karsti</name>
    <dbReference type="NCBI Taxonomy" id="1095194"/>
    <lineage>
        <taxon>Eukaryota</taxon>
        <taxon>Fungi</taxon>
        <taxon>Dikarya</taxon>
        <taxon>Ascomycota</taxon>
        <taxon>Pezizomycotina</taxon>
        <taxon>Sordariomycetes</taxon>
        <taxon>Hypocreomycetidae</taxon>
        <taxon>Glomerellales</taxon>
        <taxon>Glomerellaceae</taxon>
        <taxon>Colletotrichum</taxon>
        <taxon>Colletotrichum boninense species complex</taxon>
    </lineage>
</organism>
<feature type="compositionally biased region" description="Low complexity" evidence="1">
    <location>
        <begin position="181"/>
        <end position="228"/>
    </location>
</feature>
<dbReference type="EMBL" id="JAATWM020000004">
    <property type="protein sequence ID" value="KAF9880858.1"/>
    <property type="molecule type" value="Genomic_DNA"/>
</dbReference>
<keyword evidence="2" id="KW-1133">Transmembrane helix</keyword>
<proteinExistence type="predicted"/>
<comment type="caution">
    <text evidence="4">The sequence shown here is derived from an EMBL/GenBank/DDBJ whole genome shotgun (WGS) entry which is preliminary data.</text>
</comment>
<keyword evidence="5" id="KW-1185">Reference proteome</keyword>
<keyword evidence="3" id="KW-0732">Signal</keyword>
<gene>
    <name evidence="4" type="ORF">CkaCkLH20_01900</name>
</gene>
<feature type="signal peptide" evidence="3">
    <location>
        <begin position="1"/>
        <end position="19"/>
    </location>
</feature>